<dbReference type="AlphaFoldDB" id="A0A2J0Q580"/>
<sequence>MTKPVLFDFSNATASEIVSAIDNKITSLVNLRSFRTRVGGSKKADKLYPATREAMNIIKGLRQQAKNAKNIRDILKPYSHELAEGRDVMEIIEPVLSAWRVYYASHGIGLMNEQILLLKMIESGGELEGIIGKAIPELTTTE</sequence>
<reference evidence="1 2" key="1">
    <citation type="journal article" date="2017" name="J. Antimicrob. Chemother.">
        <title>Characterization of the population structure, drug resistance mechanisms and plasmids of the community-associated Enterobacter cloacae complex in China.</title>
        <authorList>
            <person name="Zhou K."/>
            <person name="Yu W."/>
            <person name="Cao X."/>
            <person name="Shen P."/>
            <person name="Lu H."/>
            <person name="Luo Q."/>
            <person name="Rossen J.W.A."/>
            <person name="Xiao Y."/>
        </authorList>
    </citation>
    <scope>NUCLEOTIDE SEQUENCE [LARGE SCALE GENOMIC DNA]</scope>
    <source>
        <strain evidence="1 2">ECC904</strain>
    </source>
</reference>
<dbReference type="RefSeq" id="WP_100160502.1">
    <property type="nucleotide sequence ID" value="NZ_NEEW01000001.1"/>
</dbReference>
<dbReference type="Proteomes" id="UP000229974">
    <property type="component" value="Unassembled WGS sequence"/>
</dbReference>
<protein>
    <submittedName>
        <fullName evidence="1">Uncharacterized protein</fullName>
    </submittedName>
</protein>
<comment type="caution">
    <text evidence="1">The sequence shown here is derived from an EMBL/GenBank/DDBJ whole genome shotgun (WGS) entry which is preliminary data.</text>
</comment>
<dbReference type="EMBL" id="NEEW01000001">
    <property type="protein sequence ID" value="PJD89406.1"/>
    <property type="molecule type" value="Genomic_DNA"/>
</dbReference>
<name>A0A2J0Q580_9ENTR</name>
<accession>A0A2J0Q580</accession>
<gene>
    <name evidence="1" type="ORF">B9Q30_02495</name>
</gene>
<dbReference type="OrthoDB" id="6629196at2"/>
<organism evidence="1 2">
    <name type="scientific">Enterobacter hormaechei</name>
    <dbReference type="NCBI Taxonomy" id="158836"/>
    <lineage>
        <taxon>Bacteria</taxon>
        <taxon>Pseudomonadati</taxon>
        <taxon>Pseudomonadota</taxon>
        <taxon>Gammaproteobacteria</taxon>
        <taxon>Enterobacterales</taxon>
        <taxon>Enterobacteriaceae</taxon>
        <taxon>Enterobacter</taxon>
        <taxon>Enterobacter cloacae complex</taxon>
    </lineage>
</organism>
<evidence type="ECO:0000313" key="1">
    <source>
        <dbReference type="EMBL" id="PJD89406.1"/>
    </source>
</evidence>
<proteinExistence type="predicted"/>
<evidence type="ECO:0000313" key="2">
    <source>
        <dbReference type="Proteomes" id="UP000229974"/>
    </source>
</evidence>